<feature type="signal peptide" evidence="1">
    <location>
        <begin position="1"/>
        <end position="22"/>
    </location>
</feature>
<evidence type="ECO:0000313" key="3">
    <source>
        <dbReference type="Proteomes" id="UP000184510"/>
    </source>
</evidence>
<protein>
    <submittedName>
        <fullName evidence="2">PEP-CTERM protein-sorting domain-containing protein</fullName>
    </submittedName>
</protein>
<accession>A0A1M6PNQ7</accession>
<keyword evidence="1" id="KW-0732">Signal</keyword>
<dbReference type="Proteomes" id="UP000184510">
    <property type="component" value="Unassembled WGS sequence"/>
</dbReference>
<dbReference type="AlphaFoldDB" id="A0A1M6PNQ7"/>
<dbReference type="EMBL" id="FQYR01000005">
    <property type="protein sequence ID" value="SHK09569.1"/>
    <property type="molecule type" value="Genomic_DNA"/>
</dbReference>
<organism evidence="2 3">
    <name type="scientific">Rubritalea squalenifaciens DSM 18772</name>
    <dbReference type="NCBI Taxonomy" id="1123071"/>
    <lineage>
        <taxon>Bacteria</taxon>
        <taxon>Pseudomonadati</taxon>
        <taxon>Verrucomicrobiota</taxon>
        <taxon>Verrucomicrobiia</taxon>
        <taxon>Verrucomicrobiales</taxon>
        <taxon>Rubritaleaceae</taxon>
        <taxon>Rubritalea</taxon>
    </lineage>
</organism>
<name>A0A1M6PNQ7_9BACT</name>
<evidence type="ECO:0000256" key="1">
    <source>
        <dbReference type="SAM" id="SignalP"/>
    </source>
</evidence>
<dbReference type="InParanoid" id="A0A1M6PNQ7"/>
<gene>
    <name evidence="2" type="ORF">SAMN02745181_3248</name>
</gene>
<keyword evidence="3" id="KW-1185">Reference proteome</keyword>
<sequence length="248" mass="25648">MELMKKLTSLIASLVCASSAQAALILDFDFSGVAGDSLFDPDTFELTDVDTKDANLDLLVGLNAFEPSVLNSTTAGGAASNDWNLVNWGGSVSATVGDAVAGNRFISFTIQAASGYMLNLDGATISYTAYRNGSGAPEKFATLAVVGGGGFSAADQLDAGIDTPFGTPGSGSTGSGNTETWSDTFTGAEWDGVTESIEVRLYGWDGTGNMHFSDVKIDGAEVVLVPETSISMMIGLAGLGLIIRRRRV</sequence>
<proteinExistence type="predicted"/>
<evidence type="ECO:0000313" key="2">
    <source>
        <dbReference type="EMBL" id="SHK09569.1"/>
    </source>
</evidence>
<reference evidence="2 3" key="1">
    <citation type="submission" date="2016-11" db="EMBL/GenBank/DDBJ databases">
        <authorList>
            <person name="Jaros S."/>
            <person name="Januszkiewicz K."/>
            <person name="Wedrychowicz H."/>
        </authorList>
    </citation>
    <scope>NUCLEOTIDE SEQUENCE [LARGE SCALE GENOMIC DNA]</scope>
    <source>
        <strain evidence="2 3">DSM 18772</strain>
    </source>
</reference>
<feature type="chain" id="PRO_5013223435" evidence="1">
    <location>
        <begin position="23"/>
        <end position="248"/>
    </location>
</feature>
<dbReference type="STRING" id="1123071.SAMN02745181_3248"/>